<name>A0A1C3H7D3_9GAMM</name>
<organism evidence="8 9">
    <name type="scientific">Cardiobacterium hominis</name>
    <dbReference type="NCBI Taxonomy" id="2718"/>
    <lineage>
        <taxon>Bacteria</taxon>
        <taxon>Pseudomonadati</taxon>
        <taxon>Pseudomonadota</taxon>
        <taxon>Gammaproteobacteria</taxon>
        <taxon>Cardiobacteriales</taxon>
        <taxon>Cardiobacteriaceae</taxon>
        <taxon>Cardiobacterium</taxon>
    </lineage>
</organism>
<comment type="similarity">
    <text evidence="1">Belongs to the EcnA/EcnB lipoprotein family.</text>
</comment>
<dbReference type="AlphaFoldDB" id="A0A1C3H7D3"/>
<dbReference type="GO" id="GO:0009636">
    <property type="term" value="P:response to toxic substance"/>
    <property type="evidence" value="ECO:0007669"/>
    <property type="project" value="InterPro"/>
</dbReference>
<reference evidence="9" key="1">
    <citation type="submission" date="2016-04" db="EMBL/GenBank/DDBJ databases">
        <authorList>
            <person name="Tagini F."/>
        </authorList>
    </citation>
    <scope>NUCLEOTIDE SEQUENCE [LARGE SCALE GENOMIC DNA]</scope>
    <source>
        <strain evidence="9">CHUV0807</strain>
    </source>
</reference>
<feature type="signal peptide" evidence="7">
    <location>
        <begin position="1"/>
        <end position="19"/>
    </location>
</feature>
<dbReference type="Proteomes" id="UP000190837">
    <property type="component" value="Unassembled WGS sequence"/>
</dbReference>
<gene>
    <name evidence="8" type="ORF">CHUV0807_2480</name>
</gene>
<dbReference type="PROSITE" id="PS51257">
    <property type="entry name" value="PROKAR_LIPOPROTEIN"/>
    <property type="match status" value="1"/>
</dbReference>
<feature type="chain" id="PRO_5008674960" description="Entericidin EcnA/B family protein" evidence="7">
    <location>
        <begin position="20"/>
        <end position="45"/>
    </location>
</feature>
<evidence type="ECO:0000256" key="1">
    <source>
        <dbReference type="ARBA" id="ARBA00010296"/>
    </source>
</evidence>
<dbReference type="GO" id="GO:0016020">
    <property type="term" value="C:membrane"/>
    <property type="evidence" value="ECO:0007669"/>
    <property type="project" value="InterPro"/>
</dbReference>
<evidence type="ECO:0000256" key="2">
    <source>
        <dbReference type="ARBA" id="ARBA00022475"/>
    </source>
</evidence>
<dbReference type="EMBL" id="FKLO01000083">
    <property type="protein sequence ID" value="SAM72531.1"/>
    <property type="molecule type" value="Genomic_DNA"/>
</dbReference>
<accession>A0A1C3H7D3</accession>
<evidence type="ECO:0000256" key="6">
    <source>
        <dbReference type="ARBA" id="ARBA00023288"/>
    </source>
</evidence>
<dbReference type="InterPro" id="IPR012556">
    <property type="entry name" value="Entericidin"/>
</dbReference>
<keyword evidence="5" id="KW-0564">Palmitate</keyword>
<evidence type="ECO:0000256" key="7">
    <source>
        <dbReference type="SAM" id="SignalP"/>
    </source>
</evidence>
<protein>
    <recommendedName>
        <fullName evidence="10">Entericidin EcnA/B family protein</fullName>
    </recommendedName>
</protein>
<keyword evidence="4" id="KW-0472">Membrane</keyword>
<evidence type="ECO:0000256" key="3">
    <source>
        <dbReference type="ARBA" id="ARBA00022729"/>
    </source>
</evidence>
<keyword evidence="6" id="KW-0449">Lipoprotein</keyword>
<evidence type="ECO:0008006" key="10">
    <source>
        <dbReference type="Google" id="ProtNLM"/>
    </source>
</evidence>
<proteinExistence type="inferred from homology"/>
<evidence type="ECO:0000256" key="5">
    <source>
        <dbReference type="ARBA" id="ARBA00023139"/>
    </source>
</evidence>
<dbReference type="Pfam" id="PF08085">
    <property type="entry name" value="Entericidin"/>
    <property type="match status" value="1"/>
</dbReference>
<dbReference type="GeneID" id="84789293"/>
<evidence type="ECO:0000256" key="4">
    <source>
        <dbReference type="ARBA" id="ARBA00023136"/>
    </source>
</evidence>
<sequence>MKKMTRIAALITFAGLLCACNTVQGFGQDVEKAGQKVSNAAERAK</sequence>
<evidence type="ECO:0000313" key="8">
    <source>
        <dbReference type="EMBL" id="SAM72531.1"/>
    </source>
</evidence>
<keyword evidence="3 7" id="KW-0732">Signal</keyword>
<evidence type="ECO:0000313" key="9">
    <source>
        <dbReference type="Proteomes" id="UP000190837"/>
    </source>
</evidence>
<keyword evidence="2" id="KW-1003">Cell membrane</keyword>
<dbReference type="RefSeq" id="WP_004139266.1">
    <property type="nucleotide sequence ID" value="NZ_CALFOW010000120.1"/>
</dbReference>